<dbReference type="InterPro" id="IPR059241">
    <property type="entry name" value="SfIV_phage_associated"/>
</dbReference>
<dbReference type="RefSeq" id="WP_090120370.1">
    <property type="nucleotide sequence ID" value="NZ_CP045300.1"/>
</dbReference>
<dbReference type="EMBL" id="FPAU01000001">
    <property type="protein sequence ID" value="SFT67109.1"/>
    <property type="molecule type" value="Genomic_DNA"/>
</dbReference>
<dbReference type="OrthoDB" id="6471118at2"/>
<dbReference type="NCBIfam" id="NF033230">
    <property type="entry name" value="phage_region_01"/>
    <property type="match status" value="1"/>
</dbReference>
<evidence type="ECO:0000313" key="2">
    <source>
        <dbReference type="Proteomes" id="UP000199187"/>
    </source>
</evidence>
<gene>
    <name evidence="1" type="ORF">SAMN05192562_1011411</name>
</gene>
<evidence type="ECO:0000313" key="1">
    <source>
        <dbReference type="EMBL" id="SFT67109.1"/>
    </source>
</evidence>
<keyword evidence="2" id="KW-1185">Reference proteome</keyword>
<organism evidence="1 2">
    <name type="scientific">Kosakonia arachidis</name>
    <dbReference type="NCBI Taxonomy" id="551989"/>
    <lineage>
        <taxon>Bacteria</taxon>
        <taxon>Pseudomonadati</taxon>
        <taxon>Pseudomonadota</taxon>
        <taxon>Gammaproteobacteria</taxon>
        <taxon>Enterobacterales</taxon>
        <taxon>Enterobacteriaceae</taxon>
        <taxon>Kosakonia</taxon>
    </lineage>
</organism>
<accession>A0A1I6ZWQ2</accession>
<proteinExistence type="predicted"/>
<name>A0A1I6ZWQ2_9ENTR</name>
<sequence length="145" mass="17079">MQKYDDLWQAIEVRVRENNDITHIDMTTDTPRGQAARQRIAQIFILECLLARHREKYASSFVPLAGEEALYHLIFKRTGWKPFEVKQLSFIDTLFVLAELFRDENLPTEVRAVIRSQGVKDESCPTYDFSEKDWAPRENEAFLKR</sequence>
<dbReference type="AlphaFoldDB" id="A0A1I6ZWQ2"/>
<dbReference type="Proteomes" id="UP000199187">
    <property type="component" value="Unassembled WGS sequence"/>
</dbReference>
<protein>
    <submittedName>
        <fullName evidence="1">Uncharacterized protein</fullName>
    </submittedName>
</protein>
<reference evidence="2" key="1">
    <citation type="submission" date="2016-10" db="EMBL/GenBank/DDBJ databases">
        <authorList>
            <person name="Varghese N."/>
            <person name="Submissions S."/>
        </authorList>
    </citation>
    <scope>NUCLEOTIDE SEQUENCE [LARGE SCALE GENOMIC DNA]</scope>
    <source>
        <strain evidence="2">Ah-143</strain>
    </source>
</reference>